<dbReference type="InterPro" id="IPR011251">
    <property type="entry name" value="Luciferase-like_dom"/>
</dbReference>
<dbReference type="Gene3D" id="3.20.20.30">
    <property type="entry name" value="Luciferase-like domain"/>
    <property type="match status" value="1"/>
</dbReference>
<evidence type="ECO:0000259" key="2">
    <source>
        <dbReference type="Pfam" id="PF00296"/>
    </source>
</evidence>
<keyword evidence="1" id="KW-0560">Oxidoreductase</keyword>
<dbReference type="InterPro" id="IPR050564">
    <property type="entry name" value="F420-G6PD/mer"/>
</dbReference>
<evidence type="ECO:0000313" key="3">
    <source>
        <dbReference type="EMBL" id="CAB5019856.1"/>
    </source>
</evidence>
<accession>A0A6J7QSI6</accession>
<dbReference type="Pfam" id="PF00296">
    <property type="entry name" value="Bac_luciferase"/>
    <property type="match status" value="1"/>
</dbReference>
<proteinExistence type="predicted"/>
<sequence length="263" mass="29346">MIFDLHVNQSLVPYEELYELAEVIDDGPFQTLWVLDHFASLQEVAQHAMLDPFVLLGALAAKTQSLQLGILVANVVNRRPAVLAHASTSLQYMTNHRFTLGLGAGASPTSRFADEHHSLGIELQRKMSDRHAYLVESVQAIRAVWQRDAQTTPLIVTPPTEPPITIGVNSSQLAVFAAQMNCSINIRWNHEKLSDIIAAYRNEATKCGTQENISVWMPWSMDHTETQGAITPLADQGIDRVIFLTTERQHFSELMNLGNFSFP</sequence>
<dbReference type="InterPro" id="IPR036661">
    <property type="entry name" value="Luciferase-like_sf"/>
</dbReference>
<dbReference type="EMBL" id="CAFBPN010000034">
    <property type="protein sequence ID" value="CAB5019856.1"/>
    <property type="molecule type" value="Genomic_DNA"/>
</dbReference>
<dbReference type="EMBL" id="CAFBQU010000005">
    <property type="protein sequence ID" value="CAB5061217.1"/>
    <property type="molecule type" value="Genomic_DNA"/>
</dbReference>
<evidence type="ECO:0000313" key="4">
    <source>
        <dbReference type="EMBL" id="CAB5061217.1"/>
    </source>
</evidence>
<protein>
    <submittedName>
        <fullName evidence="3">Unannotated protein</fullName>
    </submittedName>
</protein>
<dbReference type="PANTHER" id="PTHR43244">
    <property type="match status" value="1"/>
</dbReference>
<reference evidence="3" key="1">
    <citation type="submission" date="2020-05" db="EMBL/GenBank/DDBJ databases">
        <authorList>
            <person name="Chiriac C."/>
            <person name="Salcher M."/>
            <person name="Ghai R."/>
            <person name="Kavagutti S V."/>
        </authorList>
    </citation>
    <scope>NUCLEOTIDE SEQUENCE</scope>
</reference>
<gene>
    <name evidence="3" type="ORF">UFOPK4098_00793</name>
    <name evidence="4" type="ORF">UFOPK4347_00360</name>
</gene>
<organism evidence="3">
    <name type="scientific">freshwater metagenome</name>
    <dbReference type="NCBI Taxonomy" id="449393"/>
    <lineage>
        <taxon>unclassified sequences</taxon>
        <taxon>metagenomes</taxon>
        <taxon>ecological metagenomes</taxon>
    </lineage>
</organism>
<name>A0A6J7QSI6_9ZZZZ</name>
<feature type="domain" description="Luciferase-like" evidence="2">
    <location>
        <begin position="12"/>
        <end position="213"/>
    </location>
</feature>
<dbReference type="AlphaFoldDB" id="A0A6J7QSI6"/>
<evidence type="ECO:0000256" key="1">
    <source>
        <dbReference type="ARBA" id="ARBA00023002"/>
    </source>
</evidence>
<dbReference type="PANTHER" id="PTHR43244:SF1">
    <property type="entry name" value="5,10-METHYLENETETRAHYDROMETHANOPTERIN REDUCTASE"/>
    <property type="match status" value="1"/>
</dbReference>
<dbReference type="SUPFAM" id="SSF51679">
    <property type="entry name" value="Bacterial luciferase-like"/>
    <property type="match status" value="1"/>
</dbReference>
<dbReference type="GO" id="GO:0016705">
    <property type="term" value="F:oxidoreductase activity, acting on paired donors, with incorporation or reduction of molecular oxygen"/>
    <property type="evidence" value="ECO:0007669"/>
    <property type="project" value="InterPro"/>
</dbReference>